<accession>A0ABY9TU29</accession>
<name>A0ABY9TU29_9GAMM</name>
<feature type="transmembrane region" description="Helical" evidence="1">
    <location>
        <begin position="167"/>
        <end position="186"/>
    </location>
</feature>
<keyword evidence="1" id="KW-0812">Transmembrane</keyword>
<feature type="transmembrane region" description="Helical" evidence="1">
    <location>
        <begin position="7"/>
        <end position="30"/>
    </location>
</feature>
<dbReference type="RefSeq" id="WP_348391456.1">
    <property type="nucleotide sequence ID" value="NZ_CP134145.1"/>
</dbReference>
<evidence type="ECO:0000313" key="3">
    <source>
        <dbReference type="Proteomes" id="UP001258994"/>
    </source>
</evidence>
<dbReference type="Proteomes" id="UP001258994">
    <property type="component" value="Chromosome"/>
</dbReference>
<feature type="transmembrane region" description="Helical" evidence="1">
    <location>
        <begin position="85"/>
        <end position="107"/>
    </location>
</feature>
<feature type="transmembrane region" description="Helical" evidence="1">
    <location>
        <begin position="192"/>
        <end position="210"/>
    </location>
</feature>
<sequence>MSTLQKAGGVAALSEAVIYVLAFVFFGAVWDFPVNANATQKFAFLADNQIILSIVNLTMYVIFGILLAVLVLALHQRFKGRSPALSQIATVFGIVWVGLVIASGMIANIGLGTVIELSVKDPEQAMTVWLTINSIVEGLGGGNEVVGGLWVLLLSTAAIKANELPKALHYFGLFIGLTGILTIYPADVLTEIFGLGQIVWFTWLGIIMLVKPPQQTKHSSKGVLSHVT</sequence>
<evidence type="ECO:0000256" key="1">
    <source>
        <dbReference type="SAM" id="Phobius"/>
    </source>
</evidence>
<keyword evidence="3" id="KW-1185">Reference proteome</keyword>
<gene>
    <name evidence="2" type="ORF">RGQ13_19800</name>
</gene>
<protein>
    <submittedName>
        <fullName evidence="2">DUF4386 family protein</fullName>
    </submittedName>
</protein>
<keyword evidence="1" id="KW-1133">Transmembrane helix</keyword>
<organism evidence="2 3">
    <name type="scientific">Thalassotalea psychrophila</name>
    <dbReference type="NCBI Taxonomy" id="3065647"/>
    <lineage>
        <taxon>Bacteria</taxon>
        <taxon>Pseudomonadati</taxon>
        <taxon>Pseudomonadota</taxon>
        <taxon>Gammaproteobacteria</taxon>
        <taxon>Alteromonadales</taxon>
        <taxon>Colwelliaceae</taxon>
        <taxon>Thalassotalea</taxon>
    </lineage>
</organism>
<keyword evidence="1" id="KW-0472">Membrane</keyword>
<feature type="transmembrane region" description="Helical" evidence="1">
    <location>
        <begin position="50"/>
        <end position="73"/>
    </location>
</feature>
<reference evidence="3" key="1">
    <citation type="submission" date="2023-09" db="EMBL/GenBank/DDBJ databases">
        <authorList>
            <person name="Li S."/>
            <person name="Li X."/>
            <person name="Zhang C."/>
            <person name="Zhao Z."/>
        </authorList>
    </citation>
    <scope>NUCLEOTIDE SEQUENCE [LARGE SCALE GENOMIC DNA]</scope>
    <source>
        <strain evidence="3">SQ149</strain>
    </source>
</reference>
<proteinExistence type="predicted"/>
<feature type="transmembrane region" description="Helical" evidence="1">
    <location>
        <begin position="127"/>
        <end position="155"/>
    </location>
</feature>
<evidence type="ECO:0000313" key="2">
    <source>
        <dbReference type="EMBL" id="WNC72337.1"/>
    </source>
</evidence>
<dbReference type="EMBL" id="CP134145">
    <property type="protein sequence ID" value="WNC72337.1"/>
    <property type="molecule type" value="Genomic_DNA"/>
</dbReference>